<dbReference type="PROSITE" id="PS00170">
    <property type="entry name" value="CSA_PPIASE_1"/>
    <property type="match status" value="1"/>
</dbReference>
<dbReference type="InterPro" id="IPR029000">
    <property type="entry name" value="Cyclophilin-like_dom_sf"/>
</dbReference>
<dbReference type="PRINTS" id="PR00153">
    <property type="entry name" value="CSAPPISMRASE"/>
</dbReference>
<feature type="region of interest" description="Disordered" evidence="6">
    <location>
        <begin position="186"/>
        <end position="340"/>
    </location>
</feature>
<dbReference type="Gene3D" id="2.40.100.10">
    <property type="entry name" value="Cyclophilin-like"/>
    <property type="match status" value="1"/>
</dbReference>
<feature type="region of interest" description="Disordered" evidence="6">
    <location>
        <begin position="368"/>
        <end position="717"/>
    </location>
</feature>
<feature type="compositionally biased region" description="Basic residues" evidence="6">
    <location>
        <begin position="210"/>
        <end position="228"/>
    </location>
</feature>
<dbReference type="InterPro" id="IPR002130">
    <property type="entry name" value="Cyclophilin-type_PPIase_dom"/>
</dbReference>
<dbReference type="Pfam" id="PF00160">
    <property type="entry name" value="Pro_isomerase"/>
    <property type="match status" value="1"/>
</dbReference>
<feature type="compositionally biased region" description="Basic and acidic residues" evidence="6">
    <location>
        <begin position="368"/>
        <end position="387"/>
    </location>
</feature>
<name>A0A2U1LB94_ARTAN</name>
<evidence type="ECO:0000256" key="6">
    <source>
        <dbReference type="SAM" id="MobiDB-lite"/>
    </source>
</evidence>
<evidence type="ECO:0000313" key="9">
    <source>
        <dbReference type="Proteomes" id="UP000245207"/>
    </source>
</evidence>
<organism evidence="8 9">
    <name type="scientific">Artemisia annua</name>
    <name type="common">Sweet wormwood</name>
    <dbReference type="NCBI Taxonomy" id="35608"/>
    <lineage>
        <taxon>Eukaryota</taxon>
        <taxon>Viridiplantae</taxon>
        <taxon>Streptophyta</taxon>
        <taxon>Embryophyta</taxon>
        <taxon>Tracheophyta</taxon>
        <taxon>Spermatophyta</taxon>
        <taxon>Magnoliopsida</taxon>
        <taxon>eudicotyledons</taxon>
        <taxon>Gunneridae</taxon>
        <taxon>Pentapetalae</taxon>
        <taxon>asterids</taxon>
        <taxon>campanulids</taxon>
        <taxon>Asterales</taxon>
        <taxon>Asteraceae</taxon>
        <taxon>Asteroideae</taxon>
        <taxon>Anthemideae</taxon>
        <taxon>Artemisiinae</taxon>
        <taxon>Artemisia</taxon>
    </lineage>
</organism>
<comment type="caution">
    <text evidence="8">The sequence shown here is derived from an EMBL/GenBank/DDBJ whole genome shotgun (WGS) entry which is preliminary data.</text>
</comment>
<feature type="domain" description="PPIase cyclophilin-type" evidence="7">
    <location>
        <begin position="10"/>
        <end position="174"/>
    </location>
</feature>
<feature type="compositionally biased region" description="Basic and acidic residues" evidence="6">
    <location>
        <begin position="321"/>
        <end position="330"/>
    </location>
</feature>
<dbReference type="STRING" id="35608.A0A2U1LB94"/>
<dbReference type="EMBL" id="PKPP01010368">
    <property type="protein sequence ID" value="PWA46270.1"/>
    <property type="molecule type" value="Genomic_DNA"/>
</dbReference>
<evidence type="ECO:0000259" key="7">
    <source>
        <dbReference type="PROSITE" id="PS50072"/>
    </source>
</evidence>
<evidence type="ECO:0000256" key="4">
    <source>
        <dbReference type="ARBA" id="ARBA00023110"/>
    </source>
</evidence>
<dbReference type="PANTHER" id="PTHR11071:SF447">
    <property type="entry name" value="PEPTIDYL-PROLYL CIS-TRANS ISOMERASE CYP63"/>
    <property type="match status" value="1"/>
</dbReference>
<protein>
    <recommendedName>
        <fullName evidence="3">peptidylprolyl isomerase</fullName>
        <ecNumber evidence="3">5.2.1.8</ecNumber>
    </recommendedName>
</protein>
<dbReference type="InterPro" id="IPR020892">
    <property type="entry name" value="Cyclophilin-type_PPIase_CS"/>
</dbReference>
<dbReference type="GO" id="GO:0005737">
    <property type="term" value="C:cytoplasm"/>
    <property type="evidence" value="ECO:0007669"/>
    <property type="project" value="TreeGrafter"/>
</dbReference>
<gene>
    <name evidence="8" type="ORF">CTI12_AA415090</name>
</gene>
<dbReference type="OrthoDB" id="1933488at2759"/>
<evidence type="ECO:0000256" key="1">
    <source>
        <dbReference type="ARBA" id="ARBA00000971"/>
    </source>
</evidence>
<evidence type="ECO:0000256" key="3">
    <source>
        <dbReference type="ARBA" id="ARBA00013194"/>
    </source>
</evidence>
<sequence length="717" mass="79566">MSKKKNPFVFLDLSIDGSPAERIVIELFADVVPRTAENFRALCTGEKGTGSTTGKPLHYKGVVFHRIIKGFMAQGGDFSKQNGTGGESIYGGKFADENFKLDHSGAGMLSMANSGPNTNGSQFFILFKRQPHLDGKHVIFGKVVEGMEIIKKIEQLGTSDGKPSGLVRIADCGEISEDKKKYALESEKGKKKKSGKKAISSDDDSSDGRVKKRHRSAVTDKRKKRRKYSSSDSSSSYSDSESDSSDSDSYSESDSDSSSSSSDGRRRKKRSTKSNGKHRKNKQKESKKLKRPAKKSKRKSRRSSESSSDSESGSSSSDDGNANRRVEKAKAKPLSSSVSRFQSNCWKEMLNLVNGNYSLFGVACAAKKDLARKEPEAKLEKDHDLKKVVATSSDGEQDPTLKNDELVKNGLVKETKPVKPSSNQYQHSDDPSRSRGARSPGRRDSRRSVSPISKRVTRSPSIPNDTKSGQEKVRSSSRSPRKGSQPSAAEKRKSLSRSRSPNGTPKRVRKGRGFTKEYSFARKYRTPSPERPSVRSRQFGYAQGRYNDSRYPNYRRYSERSPPRRNRSPPRGRSPPRYRRRSRSRSVTRNRNGRRSQSPRNRNGRRSQSPVRSLSPAERRPNISDKLKSRLGPRVSSPRRRSTSSSPSRSPRRHPKKVTSIAPSRSSSRSRSSSPVGRRDAVKKVASMAPSRSRSRSSSPGGLLGQRGLVSYGDISP</sequence>
<dbReference type="AlphaFoldDB" id="A0A2U1LB94"/>
<dbReference type="GO" id="GO:0003755">
    <property type="term" value="F:peptidyl-prolyl cis-trans isomerase activity"/>
    <property type="evidence" value="ECO:0007669"/>
    <property type="project" value="UniProtKB-KW"/>
</dbReference>
<feature type="compositionally biased region" description="Basic residues" evidence="6">
    <location>
        <begin position="563"/>
        <end position="594"/>
    </location>
</feature>
<keyword evidence="9" id="KW-1185">Reference proteome</keyword>
<dbReference type="FunFam" id="2.40.100.10:FF:000022">
    <property type="entry name" value="Peptidyl-prolyl cis-trans isomerase CYP95"/>
    <property type="match status" value="1"/>
</dbReference>
<evidence type="ECO:0000256" key="2">
    <source>
        <dbReference type="ARBA" id="ARBA00007365"/>
    </source>
</evidence>
<keyword evidence="5 8" id="KW-0413">Isomerase</keyword>
<feature type="compositionally biased region" description="Polar residues" evidence="6">
    <location>
        <begin position="476"/>
        <end position="487"/>
    </location>
</feature>
<feature type="compositionally biased region" description="Basic and acidic residues" evidence="6">
    <location>
        <begin position="399"/>
        <end position="417"/>
    </location>
</feature>
<comment type="similarity">
    <text evidence="2">Belongs to the cyclophilin-type PPIase family.</text>
</comment>
<comment type="catalytic activity">
    <reaction evidence="1">
        <text>[protein]-peptidylproline (omega=180) = [protein]-peptidylproline (omega=0)</text>
        <dbReference type="Rhea" id="RHEA:16237"/>
        <dbReference type="Rhea" id="RHEA-COMP:10747"/>
        <dbReference type="Rhea" id="RHEA-COMP:10748"/>
        <dbReference type="ChEBI" id="CHEBI:83833"/>
        <dbReference type="ChEBI" id="CHEBI:83834"/>
        <dbReference type="EC" id="5.2.1.8"/>
    </reaction>
</comment>
<feature type="compositionally biased region" description="Low complexity" evidence="6">
    <location>
        <begin position="664"/>
        <end position="674"/>
    </location>
</feature>
<reference evidence="8 9" key="1">
    <citation type="journal article" date="2018" name="Mol. Plant">
        <title>The genome of Artemisia annua provides insight into the evolution of Asteraceae family and artemisinin biosynthesis.</title>
        <authorList>
            <person name="Shen Q."/>
            <person name="Zhang L."/>
            <person name="Liao Z."/>
            <person name="Wang S."/>
            <person name="Yan T."/>
            <person name="Shi P."/>
            <person name="Liu M."/>
            <person name="Fu X."/>
            <person name="Pan Q."/>
            <person name="Wang Y."/>
            <person name="Lv Z."/>
            <person name="Lu X."/>
            <person name="Zhang F."/>
            <person name="Jiang W."/>
            <person name="Ma Y."/>
            <person name="Chen M."/>
            <person name="Hao X."/>
            <person name="Li L."/>
            <person name="Tang Y."/>
            <person name="Lv G."/>
            <person name="Zhou Y."/>
            <person name="Sun X."/>
            <person name="Brodelius P.E."/>
            <person name="Rose J.K.C."/>
            <person name="Tang K."/>
        </authorList>
    </citation>
    <scope>NUCLEOTIDE SEQUENCE [LARGE SCALE GENOMIC DNA]</scope>
    <source>
        <strain evidence="9">cv. Huhao1</strain>
        <tissue evidence="8">Leaf</tissue>
    </source>
</reference>
<feature type="compositionally biased region" description="Polar residues" evidence="6">
    <location>
        <begin position="458"/>
        <end position="467"/>
    </location>
</feature>
<feature type="compositionally biased region" description="Polar residues" evidence="6">
    <location>
        <begin position="598"/>
        <end position="612"/>
    </location>
</feature>
<dbReference type="SUPFAM" id="SSF50891">
    <property type="entry name" value="Cyclophilin-like"/>
    <property type="match status" value="1"/>
</dbReference>
<dbReference type="GO" id="GO:0016018">
    <property type="term" value="F:cyclosporin A binding"/>
    <property type="evidence" value="ECO:0007669"/>
    <property type="project" value="TreeGrafter"/>
</dbReference>
<evidence type="ECO:0000256" key="5">
    <source>
        <dbReference type="ARBA" id="ARBA00023235"/>
    </source>
</evidence>
<feature type="compositionally biased region" description="Basic residues" evidence="6">
    <location>
        <begin position="265"/>
        <end position="301"/>
    </location>
</feature>
<dbReference type="GO" id="GO:0006457">
    <property type="term" value="P:protein folding"/>
    <property type="evidence" value="ECO:0007669"/>
    <property type="project" value="InterPro"/>
</dbReference>
<keyword evidence="4" id="KW-0697">Rotamase</keyword>
<accession>A0A2U1LB94</accession>
<feature type="compositionally biased region" description="Acidic residues" evidence="6">
    <location>
        <begin position="240"/>
        <end position="255"/>
    </location>
</feature>
<proteinExistence type="inferred from homology"/>
<dbReference type="CDD" id="cd01926">
    <property type="entry name" value="cyclophilin_ABH_like"/>
    <property type="match status" value="1"/>
</dbReference>
<feature type="compositionally biased region" description="Low complexity" evidence="6">
    <location>
        <begin position="230"/>
        <end position="239"/>
    </location>
</feature>
<feature type="compositionally biased region" description="Basic and acidic residues" evidence="6">
    <location>
        <begin position="617"/>
        <end position="628"/>
    </location>
</feature>
<dbReference type="Proteomes" id="UP000245207">
    <property type="component" value="Unassembled WGS sequence"/>
</dbReference>
<dbReference type="PROSITE" id="PS50072">
    <property type="entry name" value="CSA_PPIASE_2"/>
    <property type="match status" value="1"/>
</dbReference>
<dbReference type="PANTHER" id="PTHR11071">
    <property type="entry name" value="PEPTIDYL-PROLYL CIS-TRANS ISOMERASE"/>
    <property type="match status" value="1"/>
</dbReference>
<dbReference type="EC" id="5.2.1.8" evidence="3"/>
<feature type="compositionally biased region" description="Low complexity" evidence="6">
    <location>
        <begin position="305"/>
        <end position="317"/>
    </location>
</feature>
<evidence type="ECO:0000313" key="8">
    <source>
        <dbReference type="EMBL" id="PWA46270.1"/>
    </source>
</evidence>